<feature type="transmembrane region" description="Helical" evidence="1">
    <location>
        <begin position="87"/>
        <end position="109"/>
    </location>
</feature>
<name>A0ABN7SL07_OIKDI</name>
<feature type="transmembrane region" description="Helical" evidence="1">
    <location>
        <begin position="121"/>
        <end position="144"/>
    </location>
</feature>
<dbReference type="Proteomes" id="UP001158576">
    <property type="component" value="Chromosome 1"/>
</dbReference>
<keyword evidence="1" id="KW-0812">Transmembrane</keyword>
<feature type="transmembrane region" description="Helical" evidence="1">
    <location>
        <begin position="48"/>
        <end position="67"/>
    </location>
</feature>
<dbReference type="EMBL" id="OU015566">
    <property type="protein sequence ID" value="CAG5102363.1"/>
    <property type="molecule type" value="Genomic_DNA"/>
</dbReference>
<proteinExistence type="predicted"/>
<keyword evidence="1" id="KW-0472">Membrane</keyword>
<gene>
    <name evidence="2" type="ORF">OKIOD_LOCUS9030</name>
</gene>
<accession>A0ABN7SL07</accession>
<evidence type="ECO:0000256" key="1">
    <source>
        <dbReference type="SAM" id="Phobius"/>
    </source>
</evidence>
<reference evidence="2 3" key="1">
    <citation type="submission" date="2021-04" db="EMBL/GenBank/DDBJ databases">
        <authorList>
            <person name="Bliznina A."/>
        </authorList>
    </citation>
    <scope>NUCLEOTIDE SEQUENCE [LARGE SCALE GENOMIC DNA]</scope>
</reference>
<keyword evidence="1" id="KW-1133">Transmembrane helix</keyword>
<evidence type="ECO:0000313" key="2">
    <source>
        <dbReference type="EMBL" id="CAG5102363.1"/>
    </source>
</evidence>
<keyword evidence="3" id="KW-1185">Reference proteome</keyword>
<evidence type="ECO:0000313" key="3">
    <source>
        <dbReference type="Proteomes" id="UP001158576"/>
    </source>
</evidence>
<organism evidence="2 3">
    <name type="scientific">Oikopleura dioica</name>
    <name type="common">Tunicate</name>
    <dbReference type="NCBI Taxonomy" id="34765"/>
    <lineage>
        <taxon>Eukaryota</taxon>
        <taxon>Metazoa</taxon>
        <taxon>Chordata</taxon>
        <taxon>Tunicata</taxon>
        <taxon>Appendicularia</taxon>
        <taxon>Copelata</taxon>
        <taxon>Oikopleuridae</taxon>
        <taxon>Oikopleura</taxon>
    </lineage>
</organism>
<protein>
    <submittedName>
        <fullName evidence="2">Oidioi.mRNA.OKI2018_I69.chr1.g265.t1.cds</fullName>
    </submittedName>
</protein>
<sequence>MIFAAIQVSIAGLKLTSFFINRWARGAKVGSGDEDEENVGDDGASGGISIMGVLTLIAGALILAAYCEDEPDERTFNVFKAGVYLNTFLFAVALIFICGLVIAFVLDIITRRRGRSITFRMFLGGTIVLSIAAAFFGATGIMGLKYVQNECFDEVNLFFKLREQPMAYLQLEKNYAAEDLFGTDEKPTAESLYASYEDRIIGKPVIFEEKDEDLVDGSYYVVSIVHNTTTSRGDILNMKIKTAKFVDGELALSETNARCFETAKGFTEINGLLTCKIRYSHVEEEFTRYEEATQKIVGRTQCLHKEEEIECNAESDSYPLCCNQFTPDYTDGKWHDCHCINNPSDASCQFNKDKDCSYKRNTLNLDNDDQREYYCGAQTTGWCSKDSNDKFDYKDTCKNAGNDDETFDCCIGLYQSHEWYKWGEEQSLDMTPVRV</sequence>